<dbReference type="AlphaFoldDB" id="A0A6C0LBJ6"/>
<dbReference type="EMBL" id="MN740451">
    <property type="protein sequence ID" value="QHU27058.1"/>
    <property type="molecule type" value="Genomic_DNA"/>
</dbReference>
<protein>
    <submittedName>
        <fullName evidence="1">Uncharacterized protein</fullName>
    </submittedName>
</protein>
<sequence>MNSLEIISSMKTKSRKKYYDENAIEAYKNRLKSYNSKDLKDFGGIPYDYAVINKFLQINNVNNEGTNSINLKMSKVNKKRAKNIIELVKGIDKRMVLLPHNFKKPLYKGITHISKITLDSNTPVIYKAYCSTTTDYETALNFTYDKSLKKDEYSIVLKLQLNPTIKVYDYEDYTYESEFLLERNTVISNFVFNSHDRKNGVYIYDAIVSKYNPEPLFIPKKTSPDFLGLKLSND</sequence>
<name>A0A6C0LBJ6_9ZZZZ</name>
<organism evidence="1">
    <name type="scientific">viral metagenome</name>
    <dbReference type="NCBI Taxonomy" id="1070528"/>
    <lineage>
        <taxon>unclassified sequences</taxon>
        <taxon>metagenomes</taxon>
        <taxon>organismal metagenomes</taxon>
    </lineage>
</organism>
<proteinExistence type="predicted"/>
<reference evidence="1" key="1">
    <citation type="journal article" date="2020" name="Nature">
        <title>Giant virus diversity and host interactions through global metagenomics.</title>
        <authorList>
            <person name="Schulz F."/>
            <person name="Roux S."/>
            <person name="Paez-Espino D."/>
            <person name="Jungbluth S."/>
            <person name="Walsh D.A."/>
            <person name="Denef V.J."/>
            <person name="McMahon K.D."/>
            <person name="Konstantinidis K.T."/>
            <person name="Eloe-Fadrosh E.A."/>
            <person name="Kyrpides N.C."/>
            <person name="Woyke T."/>
        </authorList>
    </citation>
    <scope>NUCLEOTIDE SEQUENCE</scope>
    <source>
        <strain evidence="1">GVMAG-M-3300027763-16</strain>
    </source>
</reference>
<dbReference type="Gene3D" id="3.90.176.10">
    <property type="entry name" value="Toxin ADP-ribosyltransferase, Chain A, domain 1"/>
    <property type="match status" value="1"/>
</dbReference>
<evidence type="ECO:0000313" key="1">
    <source>
        <dbReference type="EMBL" id="QHU27058.1"/>
    </source>
</evidence>
<dbReference type="SUPFAM" id="SSF56399">
    <property type="entry name" value="ADP-ribosylation"/>
    <property type="match status" value="1"/>
</dbReference>
<accession>A0A6C0LBJ6</accession>